<accession>A0A839Z1D1</accession>
<dbReference type="SUPFAM" id="SSF51735">
    <property type="entry name" value="NAD(P)-binding Rossmann-fold domains"/>
    <property type="match status" value="1"/>
</dbReference>
<dbReference type="AlphaFoldDB" id="A0A839Z1D1"/>
<dbReference type="PRINTS" id="PR00081">
    <property type="entry name" value="GDHRDH"/>
</dbReference>
<dbReference type="CDD" id="cd05233">
    <property type="entry name" value="SDR_c"/>
    <property type="match status" value="1"/>
</dbReference>
<dbReference type="InterPro" id="IPR002347">
    <property type="entry name" value="SDR_fam"/>
</dbReference>
<dbReference type="PANTHER" id="PTHR42760">
    <property type="entry name" value="SHORT-CHAIN DEHYDROGENASES/REDUCTASES FAMILY MEMBER"/>
    <property type="match status" value="1"/>
</dbReference>
<comment type="similarity">
    <text evidence="1">Belongs to the short-chain dehydrogenases/reductases (SDR) family.</text>
</comment>
<dbReference type="GO" id="GO:0016616">
    <property type="term" value="F:oxidoreductase activity, acting on the CH-OH group of donors, NAD or NADP as acceptor"/>
    <property type="evidence" value="ECO:0007669"/>
    <property type="project" value="TreeGrafter"/>
</dbReference>
<dbReference type="SMART" id="SM00822">
    <property type="entry name" value="PKS_KR"/>
    <property type="match status" value="1"/>
</dbReference>
<evidence type="ECO:0000313" key="3">
    <source>
        <dbReference type="EMBL" id="MBB3763482.1"/>
    </source>
</evidence>
<evidence type="ECO:0000256" key="1">
    <source>
        <dbReference type="ARBA" id="ARBA00006484"/>
    </source>
</evidence>
<dbReference type="Gene3D" id="3.40.50.720">
    <property type="entry name" value="NAD(P)-binding Rossmann-like Domain"/>
    <property type="match status" value="1"/>
</dbReference>
<dbReference type="InterPro" id="IPR020904">
    <property type="entry name" value="Sc_DH/Rdtase_CS"/>
</dbReference>
<comment type="caution">
    <text evidence="3">The sequence shown here is derived from an EMBL/GenBank/DDBJ whole genome shotgun (WGS) entry which is preliminary data.</text>
</comment>
<dbReference type="Proteomes" id="UP000578569">
    <property type="component" value="Unassembled WGS sequence"/>
</dbReference>
<organism evidence="3 4">
    <name type="scientific">Sphingomicrobium lutaoense</name>
    <dbReference type="NCBI Taxonomy" id="515949"/>
    <lineage>
        <taxon>Bacteria</taxon>
        <taxon>Pseudomonadati</taxon>
        <taxon>Pseudomonadota</taxon>
        <taxon>Alphaproteobacteria</taxon>
        <taxon>Sphingomonadales</taxon>
        <taxon>Sphingomonadaceae</taxon>
        <taxon>Sphingomicrobium</taxon>
    </lineage>
</organism>
<proteinExistence type="inferred from homology"/>
<protein>
    <submittedName>
        <fullName evidence="3">NAD(P)-dependent dehydrogenase (Short-subunit alcohol dehydrogenase family)</fullName>
    </submittedName>
</protein>
<keyword evidence="4" id="KW-1185">Reference proteome</keyword>
<evidence type="ECO:0000259" key="2">
    <source>
        <dbReference type="SMART" id="SM00822"/>
    </source>
</evidence>
<sequence length="226" mass="23474">MKILITGAASGIGKACADHYRERGADLVLVDRTAGNGIVEGDVSDPSLWEGLDLSGLTHAVVNAGIGDAAPVHEMPFEKWRRVMQVNLDGAFLTLRAALRAIDRGAIVITASATAIKPTPMTGAYGASKAAVAHLARIAAAENARRGVRVNVIAPGGVDTAIWDGPIIDGLVEKLGSRKKAIAAMGADIPVGRFATPEEIARQIGMLLEEETITGTMLVSDGGFTL</sequence>
<dbReference type="Pfam" id="PF13561">
    <property type="entry name" value="adh_short_C2"/>
    <property type="match status" value="1"/>
</dbReference>
<dbReference type="PROSITE" id="PS00061">
    <property type="entry name" value="ADH_SHORT"/>
    <property type="match status" value="1"/>
</dbReference>
<name>A0A839Z1D1_9SPHN</name>
<dbReference type="EMBL" id="JACICF010000001">
    <property type="protein sequence ID" value="MBB3763482.1"/>
    <property type="molecule type" value="Genomic_DNA"/>
</dbReference>
<feature type="domain" description="Ketoreductase" evidence="2">
    <location>
        <begin position="1"/>
        <end position="171"/>
    </location>
</feature>
<dbReference type="InterPro" id="IPR057326">
    <property type="entry name" value="KR_dom"/>
</dbReference>
<reference evidence="3 4" key="1">
    <citation type="submission" date="2020-08" db="EMBL/GenBank/DDBJ databases">
        <title>Genomic Encyclopedia of Type Strains, Phase IV (KMG-IV): sequencing the most valuable type-strain genomes for metagenomic binning, comparative biology and taxonomic classification.</title>
        <authorList>
            <person name="Goeker M."/>
        </authorList>
    </citation>
    <scope>NUCLEOTIDE SEQUENCE [LARGE SCALE GENOMIC DNA]</scope>
    <source>
        <strain evidence="3 4">DSM 24194</strain>
    </source>
</reference>
<dbReference type="InterPro" id="IPR036291">
    <property type="entry name" value="NAD(P)-bd_dom_sf"/>
</dbReference>
<dbReference type="RefSeq" id="WP_183932824.1">
    <property type="nucleotide sequence ID" value="NZ_JACICF010000001.1"/>
</dbReference>
<evidence type="ECO:0000313" key="4">
    <source>
        <dbReference type="Proteomes" id="UP000578569"/>
    </source>
</evidence>
<gene>
    <name evidence="3" type="ORF">FHS50_000505</name>
</gene>